<sequence length="69" mass="7788">MSEDANCTILRIGPLSTLLFAVEKCSSQTEALLLLLWTEANFRRPRHQPACSLRWHDLLTSMLAASLFV</sequence>
<reference evidence="1" key="1">
    <citation type="submission" date="2020-03" db="EMBL/GenBank/DDBJ databases">
        <authorList>
            <person name="Weist P."/>
        </authorList>
    </citation>
    <scope>NUCLEOTIDE SEQUENCE</scope>
</reference>
<comment type="caution">
    <text evidence="1">The sequence shown here is derived from an EMBL/GenBank/DDBJ whole genome shotgun (WGS) entry which is preliminary data.</text>
</comment>
<proteinExistence type="predicted"/>
<gene>
    <name evidence="1" type="ORF">PLEPLA_LOCUS43643</name>
</gene>
<evidence type="ECO:0000313" key="1">
    <source>
        <dbReference type="EMBL" id="CAB1455862.1"/>
    </source>
</evidence>
<dbReference type="AlphaFoldDB" id="A0A9N7VV76"/>
<accession>A0A9N7VV76</accession>
<evidence type="ECO:0000313" key="2">
    <source>
        <dbReference type="Proteomes" id="UP001153269"/>
    </source>
</evidence>
<dbReference type="EMBL" id="CADEAL010004274">
    <property type="protein sequence ID" value="CAB1455862.1"/>
    <property type="molecule type" value="Genomic_DNA"/>
</dbReference>
<organism evidence="1 2">
    <name type="scientific">Pleuronectes platessa</name>
    <name type="common">European plaice</name>
    <dbReference type="NCBI Taxonomy" id="8262"/>
    <lineage>
        <taxon>Eukaryota</taxon>
        <taxon>Metazoa</taxon>
        <taxon>Chordata</taxon>
        <taxon>Craniata</taxon>
        <taxon>Vertebrata</taxon>
        <taxon>Euteleostomi</taxon>
        <taxon>Actinopterygii</taxon>
        <taxon>Neopterygii</taxon>
        <taxon>Teleostei</taxon>
        <taxon>Neoteleostei</taxon>
        <taxon>Acanthomorphata</taxon>
        <taxon>Carangaria</taxon>
        <taxon>Pleuronectiformes</taxon>
        <taxon>Pleuronectoidei</taxon>
        <taxon>Pleuronectidae</taxon>
        <taxon>Pleuronectes</taxon>
    </lineage>
</organism>
<keyword evidence="2" id="KW-1185">Reference proteome</keyword>
<name>A0A9N7VV76_PLEPL</name>
<protein>
    <submittedName>
        <fullName evidence="1">Uncharacterized protein</fullName>
    </submittedName>
</protein>
<dbReference type="Proteomes" id="UP001153269">
    <property type="component" value="Unassembled WGS sequence"/>
</dbReference>